<accession>A0A8H6KZH9</accession>
<keyword evidence="2" id="KW-1185">Reference proteome</keyword>
<gene>
    <name evidence="1" type="ORF">HO133_004255</name>
</gene>
<evidence type="ECO:0000313" key="2">
    <source>
        <dbReference type="Proteomes" id="UP000593566"/>
    </source>
</evidence>
<evidence type="ECO:0000313" key="1">
    <source>
        <dbReference type="EMBL" id="KAF6229918.1"/>
    </source>
</evidence>
<comment type="caution">
    <text evidence="1">The sequence shown here is derived from an EMBL/GenBank/DDBJ whole genome shotgun (WGS) entry which is preliminary data.</text>
</comment>
<dbReference type="GeneID" id="59332664"/>
<dbReference type="RefSeq" id="XP_037157175.1">
    <property type="nucleotide sequence ID" value="XM_037295174.1"/>
</dbReference>
<reference evidence="1 2" key="1">
    <citation type="journal article" date="2020" name="Genomics">
        <title>Complete, high-quality genomes from long-read metagenomic sequencing of two wolf lichen thalli reveals enigmatic genome architecture.</title>
        <authorList>
            <person name="McKenzie S.K."/>
            <person name="Walston R.F."/>
            <person name="Allen J.L."/>
        </authorList>
    </citation>
    <scope>NUCLEOTIDE SEQUENCE [LARGE SCALE GENOMIC DNA]</scope>
    <source>
        <strain evidence="1">WasteWater1</strain>
    </source>
</reference>
<proteinExistence type="predicted"/>
<protein>
    <submittedName>
        <fullName evidence="1">Uncharacterized protein</fullName>
    </submittedName>
</protein>
<dbReference type="SUPFAM" id="SSF52047">
    <property type="entry name" value="RNI-like"/>
    <property type="match status" value="1"/>
</dbReference>
<name>A0A8H6KZH9_9LECA</name>
<organism evidence="1 2">
    <name type="scientific">Letharia lupina</name>
    <dbReference type="NCBI Taxonomy" id="560253"/>
    <lineage>
        <taxon>Eukaryota</taxon>
        <taxon>Fungi</taxon>
        <taxon>Dikarya</taxon>
        <taxon>Ascomycota</taxon>
        <taxon>Pezizomycotina</taxon>
        <taxon>Lecanoromycetes</taxon>
        <taxon>OSLEUM clade</taxon>
        <taxon>Lecanoromycetidae</taxon>
        <taxon>Lecanorales</taxon>
        <taxon>Lecanorineae</taxon>
        <taxon>Parmeliaceae</taxon>
        <taxon>Letharia</taxon>
    </lineage>
</organism>
<dbReference type="EMBL" id="JACCJB010000002">
    <property type="protein sequence ID" value="KAF6229918.1"/>
    <property type="molecule type" value="Genomic_DNA"/>
</dbReference>
<dbReference type="Gene3D" id="3.80.10.10">
    <property type="entry name" value="Ribonuclease Inhibitor"/>
    <property type="match status" value="1"/>
</dbReference>
<dbReference type="InterPro" id="IPR032675">
    <property type="entry name" value="LRR_dom_sf"/>
</dbReference>
<sequence>MVAAKQLFRQNDYELAKSIKELKLSGYLPYRGVSSYSLTSDSLIQSGGFRAMRPETLKINLGWDHWDLNILHAMSVTNLKLLKLPVRLPSDCVRLGQALTVMPKLASLVITDIPDREEFLIELGYLGKGIMSCAPTLRELDIEMTNFNRPLSWAGDERFVEPQDDGFFFRKLFPCPPKEELLGLCERHSRHDTDPMTEAPLSLTKLRLKHLSLPWYSFGIIFNAKAIRQLHLPYSSADRQVWGFLETYAQLDSLTEISYDMLSAVFLGFLEQQSSLKELTFARPQDQCDGTDVIFYGTSAHMILRVSREAPRLGPDAGAEYPNLDNFLSSLEDMTMLKHLVLPADMYTITSGCLCSIATSLTSLEHLELGFDYNDLELQRIFASCFLCGTRTLKKLTFLPLKQPKPLPDFNPAQFHSLVVSLADEVSQNLKLVRYMPLDQIYGHKYCGDIDVYYHRETPVDGKWWMCLPPHESEHIFAEGRTPSIPVDDWDGGFEAEQDAY</sequence>
<dbReference type="Proteomes" id="UP000593566">
    <property type="component" value="Unassembled WGS sequence"/>
</dbReference>
<dbReference type="AlphaFoldDB" id="A0A8H6KZH9"/>